<dbReference type="OrthoDB" id="5238236at2759"/>
<dbReference type="PANTHER" id="PTHR38795">
    <property type="entry name" value="DUF6604 DOMAIN-CONTAINING PROTEIN"/>
    <property type="match status" value="1"/>
</dbReference>
<gene>
    <name evidence="3" type="ORF">ALECFALPRED_006703</name>
</gene>
<sequence>MLPSFLQSNYQTYKEDTDFIAKWLAVKAKQCGYPTDLLSPPDPPTSLPEPARPSQRLKGAARKKARNAAKEDTAPVKNPDSLVDAPRYTIKVKDFTALAEYIARFTKPVVKVPVALVKVLDRAIDLRQEHNTWSRGQAESGPSADVEESNETHAHFLGILERTREILKSRMPAELIDDFVSKPSSAAIGLENSGLQTNGQISNMFGNLDIQEPSQTFLDAPDAERATEKHIGLQPDYEAEKIQSLGEQYLAAHCLFQDVRNIRSFLRQLWKSYRDGGLSLVAVSITTNTAIDFVRSIEQDFLQRFPDKTDYESIMHFFYGVQCFHRGHDPSSKQQLGDLFNFEVYDVAEEVMLPTYIVLESLQRIITPGVIPIHKSGHFGVRDMRTEWTEKSARDKVHDDRLVLMEAFPDLMLMTKITSKSPLAEDELLRGIRQMAPGKIIPLWLVFAAQCFLDAQHMLGRDVVRGHGELEQTANAIRASTEQNGLKFHQSLRIENWPRQNDFQFSENLRVIEEWIQHDIVADKLKAIKIAATLPPPEPFRLLRQYPLLCGLFSFAIQIKTQELGIDFVNAWGSIMYTGHLYNAARQEKLLPKVWKDLELLIALHSTETFFVGDPPKDLEAYLKRFLLSMGYSATAFASNRRRGAAIASARGPRALSTLCAAGTLFKGRYCKNDPAVTWTLDSMRPIVEAKIEDDSDNEDSKKQSTKIKTATSGSLIRKPKSNSKSIPTIDFLEDLANALHAETLELSVDYLRVHRFCWMLLREVNEVCKPKLLEMVGAGYLEKEAQLPFVVGYIFMAATQTNRVANLLLPRRPGVQVSSRLLEMAATAIKGMIESGAGEIESKCIGLRLGVGEIDFGELDDLDAHDQS</sequence>
<protein>
    <recommendedName>
        <fullName evidence="2">DUF6604 domain-containing protein</fullName>
    </recommendedName>
</protein>
<dbReference type="InterPro" id="IPR046539">
    <property type="entry name" value="DUF6604"/>
</dbReference>
<reference evidence="3" key="1">
    <citation type="submission" date="2021-03" db="EMBL/GenBank/DDBJ databases">
        <authorList>
            <person name="Tagirdzhanova G."/>
        </authorList>
    </citation>
    <scope>NUCLEOTIDE SEQUENCE</scope>
</reference>
<accession>A0A8H3G7R2</accession>
<dbReference type="PANTHER" id="PTHR38795:SF1">
    <property type="entry name" value="DUF6604 DOMAIN-CONTAINING PROTEIN"/>
    <property type="match status" value="1"/>
</dbReference>
<dbReference type="Proteomes" id="UP000664203">
    <property type="component" value="Unassembled WGS sequence"/>
</dbReference>
<comment type="caution">
    <text evidence="3">The sequence shown here is derived from an EMBL/GenBank/DDBJ whole genome shotgun (WGS) entry which is preliminary data.</text>
</comment>
<dbReference type="AlphaFoldDB" id="A0A8H3G7R2"/>
<dbReference type="Pfam" id="PF20253">
    <property type="entry name" value="DUF6604"/>
    <property type="match status" value="1"/>
</dbReference>
<feature type="region of interest" description="Disordered" evidence="1">
    <location>
        <begin position="692"/>
        <end position="722"/>
    </location>
</feature>
<keyword evidence="4" id="KW-1185">Reference proteome</keyword>
<evidence type="ECO:0000259" key="2">
    <source>
        <dbReference type="Pfam" id="PF20253"/>
    </source>
</evidence>
<feature type="compositionally biased region" description="Pro residues" evidence="1">
    <location>
        <begin position="40"/>
        <end position="51"/>
    </location>
</feature>
<proteinExistence type="predicted"/>
<feature type="region of interest" description="Disordered" evidence="1">
    <location>
        <begin position="35"/>
        <end position="80"/>
    </location>
</feature>
<dbReference type="EMBL" id="CAJPDR010000432">
    <property type="protein sequence ID" value="CAF9936107.1"/>
    <property type="molecule type" value="Genomic_DNA"/>
</dbReference>
<name>A0A8H3G7R2_9LECA</name>
<evidence type="ECO:0000313" key="3">
    <source>
        <dbReference type="EMBL" id="CAF9936107.1"/>
    </source>
</evidence>
<feature type="domain" description="DUF6604" evidence="2">
    <location>
        <begin position="11"/>
        <end position="302"/>
    </location>
</feature>
<evidence type="ECO:0000256" key="1">
    <source>
        <dbReference type="SAM" id="MobiDB-lite"/>
    </source>
</evidence>
<organism evidence="3 4">
    <name type="scientific">Alectoria fallacina</name>
    <dbReference type="NCBI Taxonomy" id="1903189"/>
    <lineage>
        <taxon>Eukaryota</taxon>
        <taxon>Fungi</taxon>
        <taxon>Dikarya</taxon>
        <taxon>Ascomycota</taxon>
        <taxon>Pezizomycotina</taxon>
        <taxon>Lecanoromycetes</taxon>
        <taxon>OSLEUM clade</taxon>
        <taxon>Lecanoromycetidae</taxon>
        <taxon>Lecanorales</taxon>
        <taxon>Lecanorineae</taxon>
        <taxon>Parmeliaceae</taxon>
        <taxon>Alectoria</taxon>
    </lineage>
</organism>
<evidence type="ECO:0000313" key="4">
    <source>
        <dbReference type="Proteomes" id="UP000664203"/>
    </source>
</evidence>
<feature type="compositionally biased region" description="Basic and acidic residues" evidence="1">
    <location>
        <begin position="692"/>
        <end position="703"/>
    </location>
</feature>